<sequence length="166" mass="17730">MPRVLVPPETRFRTIRFRSMTRYTTHRHKRPGSESSESARQLATDGGTSDSVDQSTSNSDQSGADPNSESDEQTADPSPRADGDPDDDPDPPATADHEPSDEADNPTPVDDPSEAWKETNYPRKPTWAPDCPSCGGPVINVTIAGPGVSQVSPCGCNVAPSDLEIL</sequence>
<evidence type="ECO:0000256" key="1">
    <source>
        <dbReference type="SAM" id="MobiDB-lite"/>
    </source>
</evidence>
<name>L0ICE4_HALRX</name>
<reference evidence="2" key="1">
    <citation type="submission" date="2011-09" db="EMBL/GenBank/DDBJ databases">
        <title>Complete sequence of Halovivax ruber XH-70.</title>
        <authorList>
            <consortium name="US DOE Joint Genome Institute"/>
            <person name="Lucas S."/>
            <person name="Han J."/>
            <person name="Lapidus A."/>
            <person name="Cheng J.-F."/>
            <person name="Goodwin L."/>
            <person name="Pitluck S."/>
            <person name="Peters L."/>
            <person name="Mikhailova N."/>
            <person name="Davenport K."/>
            <person name="Detter J.C."/>
            <person name="Han C."/>
            <person name="Tapia R."/>
            <person name="Land M."/>
            <person name="Hauser L."/>
            <person name="Kyrpides N."/>
            <person name="Ivanova N."/>
            <person name="Pagani I."/>
            <person name="Sproer C."/>
            <person name="Anderson I."/>
            <person name="Woyke T."/>
        </authorList>
    </citation>
    <scope>NUCLEOTIDE SEQUENCE</scope>
    <source>
        <strain evidence="2">XH-70</strain>
    </source>
</reference>
<keyword evidence="3" id="KW-1185">Reference proteome</keyword>
<dbReference type="KEGG" id="hru:Halru_1019"/>
<accession>L0ICE4</accession>
<protein>
    <submittedName>
        <fullName evidence="2">Uncharacterized protein</fullName>
    </submittedName>
</protein>
<organism evidence="2 3">
    <name type="scientific">Halovivax ruber (strain DSM 18193 / JCM 13892 / XH-70)</name>
    <dbReference type="NCBI Taxonomy" id="797302"/>
    <lineage>
        <taxon>Archaea</taxon>
        <taxon>Methanobacteriati</taxon>
        <taxon>Methanobacteriota</taxon>
        <taxon>Stenosarchaea group</taxon>
        <taxon>Halobacteria</taxon>
        <taxon>Halobacteriales</taxon>
        <taxon>Natrialbaceae</taxon>
        <taxon>Halovivax</taxon>
    </lineage>
</organism>
<dbReference type="AlphaFoldDB" id="L0ICE4"/>
<gene>
    <name evidence="2" type="ordered locus">Halru_1019</name>
</gene>
<feature type="compositionally biased region" description="Polar residues" evidence="1">
    <location>
        <begin position="33"/>
        <end position="67"/>
    </location>
</feature>
<evidence type="ECO:0000313" key="3">
    <source>
        <dbReference type="Proteomes" id="UP000010846"/>
    </source>
</evidence>
<evidence type="ECO:0000313" key="2">
    <source>
        <dbReference type="EMBL" id="AGB15637.1"/>
    </source>
</evidence>
<feature type="region of interest" description="Disordered" evidence="1">
    <location>
        <begin position="1"/>
        <end position="130"/>
    </location>
</feature>
<dbReference type="eggNOG" id="arCOG09253">
    <property type="taxonomic scope" value="Archaea"/>
</dbReference>
<dbReference type="HOGENOM" id="CLU_1598980_0_0_2"/>
<dbReference type="Proteomes" id="UP000010846">
    <property type="component" value="Chromosome"/>
</dbReference>
<dbReference type="EMBL" id="CP003050">
    <property type="protein sequence ID" value="AGB15637.1"/>
    <property type="molecule type" value="Genomic_DNA"/>
</dbReference>
<proteinExistence type="predicted"/>